<dbReference type="Proteomes" id="UP000295684">
    <property type="component" value="Unassembled WGS sequence"/>
</dbReference>
<name>A0A4V2RZP2_9SPHI</name>
<dbReference type="SUPFAM" id="SSF52540">
    <property type="entry name" value="P-loop containing nucleoside triphosphate hydrolases"/>
    <property type="match status" value="1"/>
</dbReference>
<reference evidence="4" key="2">
    <citation type="journal article" date="2019" name="Int. J. Syst. Evol. Microbiol.">
        <title>The Global Catalogue of Microorganisms (GCM) 10K type strain sequencing project: providing services to taxonomists for standard genome sequencing and annotation.</title>
        <authorList>
            <consortium name="The Broad Institute Genomics Platform"/>
            <consortium name="The Broad Institute Genome Sequencing Center for Infectious Disease"/>
            <person name="Wu L."/>
            <person name="Ma J."/>
        </authorList>
    </citation>
    <scope>NUCLEOTIDE SEQUENCE [LARGE SCALE GENOMIC DNA]</scope>
    <source>
        <strain evidence="4">CGMCC 1.15644</strain>
    </source>
</reference>
<proteinExistence type="predicted"/>
<dbReference type="EMBL" id="BMJO01000004">
    <property type="protein sequence ID" value="GGE58658.1"/>
    <property type="molecule type" value="Genomic_DNA"/>
</dbReference>
<protein>
    <submittedName>
        <fullName evidence="2">Uncharacterized protein</fullName>
    </submittedName>
</protein>
<comment type="caution">
    <text evidence="2">The sequence shown here is derived from an EMBL/GenBank/DDBJ whole genome shotgun (WGS) entry which is preliminary data.</text>
</comment>
<dbReference type="Gene3D" id="3.40.50.300">
    <property type="entry name" value="P-loop containing nucleotide triphosphate hydrolases"/>
    <property type="match status" value="1"/>
</dbReference>
<gene>
    <name evidence="2" type="ORF">EV200_103402</name>
    <name evidence="1" type="ORF">GCM10011413_26420</name>
</gene>
<dbReference type="InterPro" id="IPR027417">
    <property type="entry name" value="P-loop_NTPase"/>
</dbReference>
<sequence>MLNMNSDLKIISLKPALGANPLLMKSLKGGITYQFSKDFIVGDSSISYIPSYPEDLFKVNNMTINISAIAGKNGSGKSALFELFFAGLYNLAVKEGILDTKPKSDTNIKEQIPPTDVFFDLLYKLDNDIFHVFFRDMDITYRKYSGIAPDYREFPRNTVSLPFNDITFFYSIVINYSFYALNTNDMGGWLGLLFHKNDGYQTPVVINPWRKKGNIDINREKELVMSRLLFILLQPFGGNVEKSLLHLAPGKIARKLVLILDEDKFRKAGMPKLPKHKKVSSEFLFSYRMRDVYDRFLGKRNFKPQENLWNFYAQFYVMYKLRSITENYDIYKEKYQSLFKKHLWNGKREEREQLFRGFLNDLYLDDSHITFKLRRAINFLNYDFYSKNKMDVDISFEKLSELTLYHSKEQNIPVINLLPPPLFTLDIYFDHGAFSDLSSGEKQKIYGTYSIVYHLINLNSVGSGLRKYRHVSCILDEIELYYHPDMQRTYVHDLLDTLRKTHLPEIDSINFNFITHSPFILSDIPKNNVLYLQLDENRESLPAGIEQESFGANIYDLLANSFYFEHGFIGQNAKLIIQRVIDSLQKDIEITNPFKEEDINAIIKMIGEPFLKDKLLSMFQHKFNDRSPIEREIEELQNRIKRLRK</sequence>
<evidence type="ECO:0000313" key="4">
    <source>
        <dbReference type="Proteomes" id="UP000622648"/>
    </source>
</evidence>
<dbReference type="EMBL" id="SLWO01000003">
    <property type="protein sequence ID" value="TCO27068.1"/>
    <property type="molecule type" value="Genomic_DNA"/>
</dbReference>
<reference evidence="2 3" key="3">
    <citation type="submission" date="2019-03" db="EMBL/GenBank/DDBJ databases">
        <title>Genomic Encyclopedia of Type Strains, Phase IV (KMG-IV): sequencing the most valuable type-strain genomes for metagenomic binning, comparative biology and taxonomic classification.</title>
        <authorList>
            <person name="Goeker M."/>
        </authorList>
    </citation>
    <scope>NUCLEOTIDE SEQUENCE [LARGE SCALE GENOMIC DNA]</scope>
    <source>
        <strain evidence="2 3">DSM 103236</strain>
    </source>
</reference>
<organism evidence="2 3">
    <name type="scientific">Pedobacter psychrotolerans</name>
    <dbReference type="NCBI Taxonomy" id="1843235"/>
    <lineage>
        <taxon>Bacteria</taxon>
        <taxon>Pseudomonadati</taxon>
        <taxon>Bacteroidota</taxon>
        <taxon>Sphingobacteriia</taxon>
        <taxon>Sphingobacteriales</taxon>
        <taxon>Sphingobacteriaceae</taxon>
        <taxon>Pedobacter</taxon>
    </lineage>
</organism>
<dbReference type="Proteomes" id="UP000622648">
    <property type="component" value="Unassembled WGS sequence"/>
</dbReference>
<accession>A0A4V2RZP2</accession>
<reference evidence="1" key="4">
    <citation type="submission" date="2024-05" db="EMBL/GenBank/DDBJ databases">
        <authorList>
            <person name="Sun Q."/>
            <person name="Zhou Y."/>
        </authorList>
    </citation>
    <scope>NUCLEOTIDE SEQUENCE</scope>
    <source>
        <strain evidence="1">CGMCC 1.15644</strain>
    </source>
</reference>
<dbReference type="AlphaFoldDB" id="A0A4V2RZP2"/>
<reference evidence="1" key="1">
    <citation type="journal article" date="2014" name="Int. J. Syst. Evol. Microbiol.">
        <title>Complete genome of a new Firmicutes species belonging to the dominant human colonic microbiota ('Ruminococcus bicirculans') reveals two chromosomes and a selective capacity to utilize plant glucans.</title>
        <authorList>
            <consortium name="NISC Comparative Sequencing Program"/>
            <person name="Wegmann U."/>
            <person name="Louis P."/>
            <person name="Goesmann A."/>
            <person name="Henrissat B."/>
            <person name="Duncan S.H."/>
            <person name="Flint H.J."/>
        </authorList>
    </citation>
    <scope>NUCLEOTIDE SEQUENCE</scope>
    <source>
        <strain evidence="1">CGMCC 1.15644</strain>
    </source>
</reference>
<evidence type="ECO:0000313" key="1">
    <source>
        <dbReference type="EMBL" id="GGE58658.1"/>
    </source>
</evidence>
<keyword evidence="4" id="KW-1185">Reference proteome</keyword>
<evidence type="ECO:0000313" key="2">
    <source>
        <dbReference type="EMBL" id="TCO27068.1"/>
    </source>
</evidence>
<evidence type="ECO:0000313" key="3">
    <source>
        <dbReference type="Proteomes" id="UP000295684"/>
    </source>
</evidence>